<feature type="compositionally biased region" description="Basic residues" evidence="1">
    <location>
        <begin position="1"/>
        <end position="11"/>
    </location>
</feature>
<dbReference type="PANTHER" id="PTHR35481:SF1">
    <property type="entry name" value="DNA-DIRECTED RNA POLYMERASE SUBUNIT ALPHA"/>
    <property type="match status" value="1"/>
</dbReference>
<dbReference type="AlphaFoldDB" id="A0A2N9FF00"/>
<organism evidence="3">
    <name type="scientific">Fagus sylvatica</name>
    <name type="common">Beechnut</name>
    <dbReference type="NCBI Taxonomy" id="28930"/>
    <lineage>
        <taxon>Eukaryota</taxon>
        <taxon>Viridiplantae</taxon>
        <taxon>Streptophyta</taxon>
        <taxon>Embryophyta</taxon>
        <taxon>Tracheophyta</taxon>
        <taxon>Spermatophyta</taxon>
        <taxon>Magnoliopsida</taxon>
        <taxon>eudicotyledons</taxon>
        <taxon>Gunneridae</taxon>
        <taxon>Pentapetalae</taxon>
        <taxon>rosids</taxon>
        <taxon>fabids</taxon>
        <taxon>Fagales</taxon>
        <taxon>Fagaceae</taxon>
        <taxon>Fagus</taxon>
    </lineage>
</organism>
<proteinExistence type="predicted"/>
<accession>A0A2N9FF00</accession>
<sequence>MAYIPPHKRHSKEAGDSNTNNRLSPPIPQSLAHQFRRKFSLKPSRAKSIVERSGKIIYAEQAISRWFAVGLDDNNQFPSSVHVDHVSLESIGRKTERKPLALFNNNKSHSDEEMKRPWEVIAENAVVDLVSCFENVRDEKLEGVKPTLVARFGKILFRESPSISQETRKVFLAAETTLSQLKRSFYTNVPNSYMENVLGEVAQKIEVDFEEEKDLYHVKTELNQVRHMVVDVSCLDKSLDLRLMLSTKRVLTALTDDEMQSIRSLINSAILDQDVKGGLRWPFGKASSGDRYCVVGVWHTIAKSYKSRSLRLKVRHADRFDFRTSNGEATREITLKLKNVVSLLQEKKVENSLVSEMLKDNLRLIWDHFLCSVDIEEGKEQVSQKNMFRAGADVVPTLPLLAKEDPVAAFSAAEFTTKSAYEVVVTLWLLVDVLAVCSNEIGAGDNGVPRFGNAPDRTRDFTGSRVRMSNTTS</sequence>
<feature type="domain" description="DUF7903" evidence="2">
    <location>
        <begin position="219"/>
        <end position="369"/>
    </location>
</feature>
<gene>
    <name evidence="3" type="ORF">FSB_LOCUS13577</name>
</gene>
<dbReference type="InterPro" id="IPR057225">
    <property type="entry name" value="DUF7903"/>
</dbReference>
<feature type="region of interest" description="Disordered" evidence="1">
    <location>
        <begin position="1"/>
        <end position="28"/>
    </location>
</feature>
<evidence type="ECO:0000313" key="3">
    <source>
        <dbReference type="EMBL" id="SPC85695.1"/>
    </source>
</evidence>
<dbReference type="EMBL" id="OIVN01000795">
    <property type="protein sequence ID" value="SPC85695.1"/>
    <property type="molecule type" value="Genomic_DNA"/>
</dbReference>
<reference evidence="3" key="1">
    <citation type="submission" date="2018-02" db="EMBL/GenBank/DDBJ databases">
        <authorList>
            <person name="Cohen D.B."/>
            <person name="Kent A.D."/>
        </authorList>
    </citation>
    <scope>NUCLEOTIDE SEQUENCE</scope>
</reference>
<name>A0A2N9FF00_FAGSY</name>
<dbReference type="Pfam" id="PF25475">
    <property type="entry name" value="DUF7903"/>
    <property type="match status" value="1"/>
</dbReference>
<dbReference type="PANTHER" id="PTHR35481">
    <property type="entry name" value="DNA-DIRECTED RNA POLYMERASE SUBUNIT ALPHA"/>
    <property type="match status" value="1"/>
</dbReference>
<evidence type="ECO:0000256" key="1">
    <source>
        <dbReference type="SAM" id="MobiDB-lite"/>
    </source>
</evidence>
<feature type="region of interest" description="Disordered" evidence="1">
    <location>
        <begin position="452"/>
        <end position="473"/>
    </location>
</feature>
<evidence type="ECO:0000259" key="2">
    <source>
        <dbReference type="Pfam" id="PF25475"/>
    </source>
</evidence>
<protein>
    <recommendedName>
        <fullName evidence="2">DUF7903 domain-containing protein</fullName>
    </recommendedName>
</protein>